<evidence type="ECO:0000256" key="4">
    <source>
        <dbReference type="ARBA" id="ARBA00022989"/>
    </source>
</evidence>
<dbReference type="InterPro" id="IPR050638">
    <property type="entry name" value="AA-Vitamin_Transporters"/>
</dbReference>
<dbReference type="InterPro" id="IPR000620">
    <property type="entry name" value="EamA_dom"/>
</dbReference>
<comment type="similarity">
    <text evidence="2">Belongs to the EamA transporter family.</text>
</comment>
<protein>
    <submittedName>
        <fullName evidence="8">EamA family transporter</fullName>
    </submittedName>
</protein>
<dbReference type="AlphaFoldDB" id="A0A1Z3LU77"/>
<dbReference type="PANTHER" id="PTHR32322:SF2">
    <property type="entry name" value="EAMA DOMAIN-CONTAINING PROTEIN"/>
    <property type="match status" value="1"/>
</dbReference>
<dbReference type="PANTHER" id="PTHR32322">
    <property type="entry name" value="INNER MEMBRANE TRANSPORTER"/>
    <property type="match status" value="1"/>
</dbReference>
<evidence type="ECO:0000313" key="8">
    <source>
        <dbReference type="EMBL" id="ASD25685.1"/>
    </source>
</evidence>
<keyword evidence="5 6" id="KW-0472">Membrane</keyword>
<evidence type="ECO:0000256" key="1">
    <source>
        <dbReference type="ARBA" id="ARBA00004141"/>
    </source>
</evidence>
<dbReference type="GO" id="GO:0016020">
    <property type="term" value="C:membrane"/>
    <property type="evidence" value="ECO:0007669"/>
    <property type="project" value="UniProtKB-SubCell"/>
</dbReference>
<accession>A0A1Z3LU77</accession>
<feature type="transmembrane region" description="Helical" evidence="6">
    <location>
        <begin position="70"/>
        <end position="92"/>
    </location>
</feature>
<keyword evidence="4 6" id="KW-1133">Transmembrane helix</keyword>
<dbReference type="Pfam" id="PF00892">
    <property type="entry name" value="EamA"/>
    <property type="match status" value="2"/>
</dbReference>
<gene>
    <name evidence="8" type="ORF">CD943_01535</name>
</gene>
<evidence type="ECO:0000256" key="6">
    <source>
        <dbReference type="SAM" id="Phobius"/>
    </source>
</evidence>
<feature type="transmembrane region" description="Helical" evidence="6">
    <location>
        <begin position="151"/>
        <end position="169"/>
    </location>
</feature>
<evidence type="ECO:0000259" key="7">
    <source>
        <dbReference type="Pfam" id="PF00892"/>
    </source>
</evidence>
<proteinExistence type="inferred from homology"/>
<organism evidence="8 9">
    <name type="scientific">Brevundimonas diminuta</name>
    <name type="common">Pseudomonas diminuta</name>
    <dbReference type="NCBI Taxonomy" id="293"/>
    <lineage>
        <taxon>Bacteria</taxon>
        <taxon>Pseudomonadati</taxon>
        <taxon>Pseudomonadota</taxon>
        <taxon>Alphaproteobacteria</taxon>
        <taxon>Caulobacterales</taxon>
        <taxon>Caulobacteraceae</taxon>
        <taxon>Brevundimonas</taxon>
    </lineage>
</organism>
<reference evidence="8 9" key="2">
    <citation type="submission" date="2017-06" db="EMBL/GenBank/DDBJ databases">
        <authorList>
            <person name="Kim H.J."/>
            <person name="Triplett B.A."/>
        </authorList>
    </citation>
    <scope>NUCLEOTIDE SEQUENCE [LARGE SCALE GENOMIC DNA]</scope>
    <source>
        <strain evidence="8 9">BZC3</strain>
    </source>
</reference>
<evidence type="ECO:0000256" key="5">
    <source>
        <dbReference type="ARBA" id="ARBA00023136"/>
    </source>
</evidence>
<feature type="domain" description="EamA" evidence="7">
    <location>
        <begin position="11"/>
        <end position="139"/>
    </location>
</feature>
<evidence type="ECO:0000256" key="3">
    <source>
        <dbReference type="ARBA" id="ARBA00022692"/>
    </source>
</evidence>
<dbReference type="EMBL" id="CP021995">
    <property type="protein sequence ID" value="ASD25685.1"/>
    <property type="molecule type" value="Genomic_DNA"/>
</dbReference>
<evidence type="ECO:0000256" key="2">
    <source>
        <dbReference type="ARBA" id="ARBA00007362"/>
    </source>
</evidence>
<feature type="transmembrane region" description="Helical" evidence="6">
    <location>
        <begin position="98"/>
        <end position="117"/>
    </location>
</feature>
<keyword evidence="3 6" id="KW-0812">Transmembrane</keyword>
<comment type="subcellular location">
    <subcellularLocation>
        <location evidence="1">Membrane</location>
        <topology evidence="1">Multi-pass membrane protein</topology>
    </subcellularLocation>
</comment>
<feature type="transmembrane region" description="Helical" evidence="6">
    <location>
        <begin position="213"/>
        <end position="234"/>
    </location>
</feature>
<feature type="transmembrane region" description="Helical" evidence="6">
    <location>
        <begin position="267"/>
        <end position="286"/>
    </location>
</feature>
<feature type="transmembrane region" description="Helical" evidence="6">
    <location>
        <begin position="181"/>
        <end position="201"/>
    </location>
</feature>
<dbReference type="Proteomes" id="UP000197024">
    <property type="component" value="Chromosome"/>
</dbReference>
<sequence>MDTAKQKRIDGLICGLLGVVIFSGSLPATRVAVADLSPLFLTGARAAIAAALAGLVLLATRQARPDRRDLMSLAVIAVGVVVGFPLLSALALQHMTSARSIVFIGLLPLSTAIFGVMRGGERPRPLFWLFSGLGSATVIGFAFSSHGDGSWTSDLLMLASIIICGLGYAEGGILARRLGGWQVICWALVLSAPIMLMVAALDLPADWSAIGAPAWTGLAYVSVFSMLVGFIFWYRGLAMGGIASVGQLQLLQPFFALALAGLVLHEAVPWTMIAAAALTVGSVAVARRYA</sequence>
<name>A0A1Z3LU77_BREDI</name>
<reference evidence="8 9" key="1">
    <citation type="submission" date="2017-06" db="EMBL/GenBank/DDBJ databases">
        <title>Biodegradation of gentamicin by bacterial consortia AMQD4 in synthetic medium and raw gentamicin sewage.</title>
        <authorList>
            <person name="Chang H."/>
            <person name="Feng Y."/>
            <person name="Li Z."/>
            <person name="Xue J."/>
            <person name="Cheng D."/>
        </authorList>
    </citation>
    <scope>NUCLEOTIDE SEQUENCE [LARGE SCALE GENOMIC DNA]</scope>
    <source>
        <strain evidence="8 9">BZC3</strain>
    </source>
</reference>
<evidence type="ECO:0000313" key="9">
    <source>
        <dbReference type="Proteomes" id="UP000197024"/>
    </source>
</evidence>
<feature type="transmembrane region" description="Helical" evidence="6">
    <location>
        <begin position="39"/>
        <end position="58"/>
    </location>
</feature>
<feature type="transmembrane region" description="Helical" evidence="6">
    <location>
        <begin position="241"/>
        <end position="261"/>
    </location>
</feature>
<dbReference type="STRING" id="293.GCA_000988015_01334"/>
<feature type="domain" description="EamA" evidence="7">
    <location>
        <begin position="153"/>
        <end position="285"/>
    </location>
</feature>
<dbReference type="SUPFAM" id="SSF103481">
    <property type="entry name" value="Multidrug resistance efflux transporter EmrE"/>
    <property type="match status" value="2"/>
</dbReference>
<feature type="transmembrane region" description="Helical" evidence="6">
    <location>
        <begin position="12"/>
        <end position="33"/>
    </location>
</feature>
<feature type="transmembrane region" description="Helical" evidence="6">
    <location>
        <begin position="126"/>
        <end position="145"/>
    </location>
</feature>
<dbReference type="RefSeq" id="WP_088409882.1">
    <property type="nucleotide sequence ID" value="NZ_CP021995.1"/>
</dbReference>
<dbReference type="InterPro" id="IPR037185">
    <property type="entry name" value="EmrE-like"/>
</dbReference>